<keyword evidence="4 9" id="KW-0997">Cell inner membrane</keyword>
<feature type="domain" description="Tripartite ATP-independent periplasmic transporters DctQ component" evidence="10">
    <location>
        <begin position="23"/>
        <end position="153"/>
    </location>
</feature>
<comment type="subunit">
    <text evidence="9">The complex comprises the extracytoplasmic solute receptor protein and the two transmembrane proteins.</text>
</comment>
<dbReference type="PANTHER" id="PTHR35011">
    <property type="entry name" value="2,3-DIKETO-L-GULONATE TRAP TRANSPORTER SMALL PERMEASE PROTEIN YIAM"/>
    <property type="match status" value="1"/>
</dbReference>
<feature type="transmembrane region" description="Helical" evidence="9">
    <location>
        <begin position="124"/>
        <end position="146"/>
    </location>
</feature>
<evidence type="ECO:0000256" key="4">
    <source>
        <dbReference type="ARBA" id="ARBA00022519"/>
    </source>
</evidence>
<dbReference type="AlphaFoldDB" id="A0AAN0VX83"/>
<gene>
    <name evidence="11" type="ORF">IX92_08790</name>
</gene>
<evidence type="ECO:0000256" key="1">
    <source>
        <dbReference type="ARBA" id="ARBA00004429"/>
    </source>
</evidence>
<evidence type="ECO:0000256" key="9">
    <source>
        <dbReference type="RuleBase" id="RU369079"/>
    </source>
</evidence>
<keyword evidence="5 9" id="KW-0812">Transmembrane</keyword>
<dbReference type="GO" id="GO:0005886">
    <property type="term" value="C:plasma membrane"/>
    <property type="evidence" value="ECO:0007669"/>
    <property type="project" value="UniProtKB-SubCell"/>
</dbReference>
<organism evidence="11 12">
    <name type="scientific">Vibrio coralliilyticus</name>
    <dbReference type="NCBI Taxonomy" id="190893"/>
    <lineage>
        <taxon>Bacteria</taxon>
        <taxon>Pseudomonadati</taxon>
        <taxon>Pseudomonadota</taxon>
        <taxon>Gammaproteobacteria</taxon>
        <taxon>Vibrionales</taxon>
        <taxon>Vibrionaceae</taxon>
        <taxon>Vibrio</taxon>
    </lineage>
</organism>
<reference evidence="11 12" key="1">
    <citation type="submission" date="2014-10" db="EMBL/GenBank/DDBJ databases">
        <title>The Complete Genome Sequence for the Shellfish Pathogen Vibrio coralliilyticus RE98 Isolated from a Shellfish Hatchery.</title>
        <authorList>
            <person name="Richards G.P."/>
            <person name="Bono J.L."/>
            <person name="Watson M.A."/>
            <person name="Needleman D.S."/>
        </authorList>
    </citation>
    <scope>NUCLEOTIDE SEQUENCE [LARGE SCALE GENOMIC DNA]</scope>
    <source>
        <strain evidence="11 12">RE98</strain>
    </source>
</reference>
<dbReference type="Pfam" id="PF04290">
    <property type="entry name" value="DctQ"/>
    <property type="match status" value="1"/>
</dbReference>
<keyword evidence="7 9" id="KW-0472">Membrane</keyword>
<feature type="transmembrane region" description="Helical" evidence="9">
    <location>
        <begin position="48"/>
        <end position="64"/>
    </location>
</feature>
<evidence type="ECO:0000256" key="2">
    <source>
        <dbReference type="ARBA" id="ARBA00022448"/>
    </source>
</evidence>
<sequence>MKWFRLLDKYFEPSLIVVAISTMTALLCLQIALRLFDATIAWAEELSRYLFVWAMYLSISYCIKHDRHIRIRVFVDKLPGVLPKISLIISDVIYLVFSSVVAWFGFKVINRSLQLGQIAPAMEIPVACLYASVLVCAILSILRLIVSIYQRVCGLSAPSQPTRFCSDRYRQLKAKYKASNRMQELNA</sequence>
<dbReference type="PANTHER" id="PTHR35011:SF2">
    <property type="entry name" value="2,3-DIKETO-L-GULONATE TRAP TRANSPORTER SMALL PERMEASE PROTEIN YIAM"/>
    <property type="match status" value="1"/>
</dbReference>
<evidence type="ECO:0000256" key="8">
    <source>
        <dbReference type="ARBA" id="ARBA00038436"/>
    </source>
</evidence>
<evidence type="ECO:0000313" key="11">
    <source>
        <dbReference type="EMBL" id="AIW19145.1"/>
    </source>
</evidence>
<protein>
    <recommendedName>
        <fullName evidence="9">TRAP transporter small permease protein</fullName>
    </recommendedName>
</protein>
<dbReference type="KEGG" id="vcy:IX92_08790"/>
<evidence type="ECO:0000256" key="3">
    <source>
        <dbReference type="ARBA" id="ARBA00022475"/>
    </source>
</evidence>
<evidence type="ECO:0000256" key="5">
    <source>
        <dbReference type="ARBA" id="ARBA00022692"/>
    </source>
</evidence>
<dbReference type="EMBL" id="CP009617">
    <property type="protein sequence ID" value="AIW19145.1"/>
    <property type="molecule type" value="Genomic_DNA"/>
</dbReference>
<keyword evidence="6 9" id="KW-1133">Transmembrane helix</keyword>
<evidence type="ECO:0000259" key="10">
    <source>
        <dbReference type="Pfam" id="PF04290"/>
    </source>
</evidence>
<comment type="similarity">
    <text evidence="8 9">Belongs to the TRAP transporter small permease family.</text>
</comment>
<comment type="subcellular location">
    <subcellularLocation>
        <location evidence="1 9">Cell inner membrane</location>
        <topology evidence="1 9">Multi-pass membrane protein</topology>
    </subcellularLocation>
</comment>
<dbReference type="GO" id="GO:0022857">
    <property type="term" value="F:transmembrane transporter activity"/>
    <property type="evidence" value="ECO:0007669"/>
    <property type="project" value="UniProtKB-UniRule"/>
</dbReference>
<feature type="transmembrane region" description="Helical" evidence="9">
    <location>
        <begin position="15"/>
        <end position="36"/>
    </location>
</feature>
<feature type="transmembrane region" description="Helical" evidence="9">
    <location>
        <begin position="85"/>
        <end position="104"/>
    </location>
</feature>
<dbReference type="Proteomes" id="UP000030081">
    <property type="component" value="Chromosome 1"/>
</dbReference>
<accession>A0AAN0VX83</accession>
<dbReference type="InterPro" id="IPR055348">
    <property type="entry name" value="DctQ"/>
</dbReference>
<evidence type="ECO:0000256" key="6">
    <source>
        <dbReference type="ARBA" id="ARBA00022989"/>
    </source>
</evidence>
<keyword evidence="2 9" id="KW-0813">Transport</keyword>
<evidence type="ECO:0000256" key="7">
    <source>
        <dbReference type="ARBA" id="ARBA00023136"/>
    </source>
</evidence>
<dbReference type="GO" id="GO:0015740">
    <property type="term" value="P:C4-dicarboxylate transport"/>
    <property type="evidence" value="ECO:0007669"/>
    <property type="project" value="TreeGrafter"/>
</dbReference>
<dbReference type="InterPro" id="IPR007387">
    <property type="entry name" value="TRAP_DctQ"/>
</dbReference>
<keyword evidence="12" id="KW-1185">Reference proteome</keyword>
<proteinExistence type="inferred from homology"/>
<comment type="function">
    <text evidence="9">Part of the tripartite ATP-independent periplasmic (TRAP) transport system.</text>
</comment>
<name>A0AAN0VX83_9VIBR</name>
<dbReference type="RefSeq" id="WP_043008427.1">
    <property type="nucleotide sequence ID" value="NZ_CP009617.1"/>
</dbReference>
<evidence type="ECO:0000313" key="12">
    <source>
        <dbReference type="Proteomes" id="UP000030081"/>
    </source>
</evidence>
<keyword evidence="3" id="KW-1003">Cell membrane</keyword>